<evidence type="ECO:0000256" key="11">
    <source>
        <dbReference type="ARBA" id="ARBA00023027"/>
    </source>
</evidence>
<dbReference type="GO" id="GO:0009098">
    <property type="term" value="P:L-leucine biosynthetic process"/>
    <property type="evidence" value="ECO:0007669"/>
    <property type="project" value="UniProtKB-UniRule"/>
</dbReference>
<dbReference type="RefSeq" id="WP_076929156.1">
    <property type="nucleotide sequence ID" value="NZ_LT605205.1"/>
</dbReference>
<evidence type="ECO:0000256" key="13">
    <source>
        <dbReference type="ARBA" id="ARBA00023304"/>
    </source>
</evidence>
<dbReference type="Pfam" id="PF00180">
    <property type="entry name" value="Iso_dh"/>
    <property type="match status" value="1"/>
</dbReference>
<evidence type="ECO:0000256" key="4">
    <source>
        <dbReference type="ARBA" id="ARBA00008319"/>
    </source>
</evidence>
<comment type="subunit">
    <text evidence="5 14 15">Homodimer.</text>
</comment>
<feature type="binding site" evidence="14">
    <location>
        <position position="135"/>
    </location>
    <ligand>
        <name>substrate</name>
    </ligand>
</feature>
<evidence type="ECO:0000256" key="6">
    <source>
        <dbReference type="ARBA" id="ARBA00022430"/>
    </source>
</evidence>
<keyword evidence="9 14" id="KW-0460">Magnesium</keyword>
<sequence>MQLKIAVLPGDGIGPEIMKQALNITSAVCEKFGHTLTYKEAIVGACAIDATGDPYPAETHELCMQSDAVLFGAIGDPKYDNDPNAKVRPEQGLLRMRKQLGLYGNIRPVMTFPSLVHKSPLRADLVDGADFVCIRELTGGMYFGRPQGRSEDGNTAYDTCVYTREEIERVLHLAYKFAGQRRKKLTVVDKANVIATSRLWRQIAQEIAPQYPDIETDFLFVDNAAMRIIQWPKSFDVMVTENLFGDILTDEASVITGSLGLLPSASVGLHTSLFEPIHGSYPQATGKNIANPLAMILSAALMFEYGFNLMEEGALIRKAVNASLETGVVTEDIADGGKAYSTSDVGEWIERFVRG</sequence>
<dbReference type="InterPro" id="IPR004429">
    <property type="entry name" value="Isopropylmalate_DH"/>
</dbReference>
<comment type="pathway">
    <text evidence="3 14 15">Amino-acid biosynthesis; L-leucine biosynthesis; L-leucine from 3-methyl-2-oxobutanoate: step 3/4.</text>
</comment>
<feature type="binding site" evidence="14">
    <location>
        <position position="246"/>
    </location>
    <ligand>
        <name>Mg(2+)</name>
        <dbReference type="ChEBI" id="CHEBI:18420"/>
    </ligand>
</feature>
<evidence type="ECO:0000256" key="10">
    <source>
        <dbReference type="ARBA" id="ARBA00023002"/>
    </source>
</evidence>
<dbReference type="GO" id="GO:0005829">
    <property type="term" value="C:cytosol"/>
    <property type="evidence" value="ECO:0007669"/>
    <property type="project" value="TreeGrafter"/>
</dbReference>
<dbReference type="FunFam" id="3.40.718.10:FF:000006">
    <property type="entry name" value="3-isopropylmalate dehydrogenase"/>
    <property type="match status" value="1"/>
</dbReference>
<evidence type="ECO:0000259" key="16">
    <source>
        <dbReference type="SMART" id="SM01329"/>
    </source>
</evidence>
<feature type="domain" description="Isopropylmalate dehydrogenase-like" evidence="16">
    <location>
        <begin position="4"/>
        <end position="349"/>
    </location>
</feature>
<dbReference type="InterPro" id="IPR019818">
    <property type="entry name" value="IsoCit/isopropylmalate_DH_CS"/>
</dbReference>
<feature type="binding site" evidence="14">
    <location>
        <position position="107"/>
    </location>
    <ligand>
        <name>substrate</name>
    </ligand>
</feature>
<evidence type="ECO:0000256" key="12">
    <source>
        <dbReference type="ARBA" id="ARBA00023211"/>
    </source>
</evidence>
<dbReference type="SUPFAM" id="SSF53659">
    <property type="entry name" value="Isocitrate/Isopropylmalate dehydrogenase-like"/>
    <property type="match status" value="1"/>
</dbReference>
<protein>
    <recommendedName>
        <fullName evidence="14">3-isopropylmalate dehydrogenase</fullName>
        <ecNumber evidence="14">1.1.1.85</ecNumber>
    </recommendedName>
    <alternativeName>
        <fullName evidence="14">3-IPM-DH</fullName>
    </alternativeName>
    <alternativeName>
        <fullName evidence="14">Beta-IPM dehydrogenase</fullName>
        <shortName evidence="14">IMDH</shortName>
    </alternativeName>
</protein>
<dbReference type="KEGG" id="psac:PSM36_0866"/>
<comment type="caution">
    <text evidence="14">Lacks conserved residue(s) required for the propagation of feature annotation.</text>
</comment>
<evidence type="ECO:0000256" key="14">
    <source>
        <dbReference type="HAMAP-Rule" id="MF_01033"/>
    </source>
</evidence>
<feature type="site" description="Important for catalysis" evidence="14">
    <location>
        <position position="190"/>
    </location>
</feature>
<gene>
    <name evidence="14 17" type="primary">leuB</name>
    <name evidence="17" type="ORF">PSM36_0866</name>
</gene>
<keyword evidence="13 14" id="KW-0100">Branched-chain amino acid biosynthesis</keyword>
<keyword evidence="14" id="KW-0963">Cytoplasm</keyword>
<evidence type="ECO:0000256" key="2">
    <source>
        <dbReference type="ARBA" id="ARBA00001936"/>
    </source>
</evidence>
<dbReference type="PANTHER" id="PTHR42979">
    <property type="entry name" value="3-ISOPROPYLMALATE DEHYDROGENASE"/>
    <property type="match status" value="1"/>
</dbReference>
<evidence type="ECO:0000256" key="15">
    <source>
        <dbReference type="RuleBase" id="RU004445"/>
    </source>
</evidence>
<evidence type="ECO:0000256" key="7">
    <source>
        <dbReference type="ARBA" id="ARBA00022605"/>
    </source>
</evidence>
<evidence type="ECO:0000256" key="3">
    <source>
        <dbReference type="ARBA" id="ARBA00004762"/>
    </source>
</evidence>
<dbReference type="PROSITE" id="PS00470">
    <property type="entry name" value="IDH_IMDH"/>
    <property type="match status" value="1"/>
</dbReference>
<dbReference type="GO" id="GO:0000287">
    <property type="term" value="F:magnesium ion binding"/>
    <property type="evidence" value="ECO:0007669"/>
    <property type="project" value="InterPro"/>
</dbReference>
<dbReference type="GO" id="GO:0003862">
    <property type="term" value="F:3-isopropylmalate dehydrogenase activity"/>
    <property type="evidence" value="ECO:0007669"/>
    <property type="project" value="UniProtKB-UniRule"/>
</dbReference>
<keyword evidence="8 14" id="KW-0479">Metal-binding</keyword>
<keyword evidence="18" id="KW-1185">Reference proteome</keyword>
<comment type="catalytic activity">
    <reaction evidence="1 14 15">
        <text>(2R,3S)-3-isopropylmalate + NAD(+) = 4-methyl-2-oxopentanoate + CO2 + NADH</text>
        <dbReference type="Rhea" id="RHEA:32271"/>
        <dbReference type="ChEBI" id="CHEBI:16526"/>
        <dbReference type="ChEBI" id="CHEBI:17865"/>
        <dbReference type="ChEBI" id="CHEBI:35121"/>
        <dbReference type="ChEBI" id="CHEBI:57540"/>
        <dbReference type="ChEBI" id="CHEBI:57945"/>
        <dbReference type="EC" id="1.1.1.85"/>
    </reaction>
</comment>
<feature type="binding site" evidence="14">
    <location>
        <position position="222"/>
    </location>
    <ligand>
        <name>substrate</name>
    </ligand>
</feature>
<dbReference type="EMBL" id="LT605205">
    <property type="protein sequence ID" value="SCD19692.1"/>
    <property type="molecule type" value="Genomic_DNA"/>
</dbReference>
<evidence type="ECO:0000256" key="1">
    <source>
        <dbReference type="ARBA" id="ARBA00000624"/>
    </source>
</evidence>
<comment type="subcellular location">
    <subcellularLocation>
        <location evidence="14">Cytoplasm</location>
    </subcellularLocation>
</comment>
<evidence type="ECO:0000256" key="8">
    <source>
        <dbReference type="ARBA" id="ARBA00022723"/>
    </source>
</evidence>
<evidence type="ECO:0000313" key="18">
    <source>
        <dbReference type="Proteomes" id="UP000187464"/>
    </source>
</evidence>
<evidence type="ECO:0000256" key="9">
    <source>
        <dbReference type="ARBA" id="ARBA00022842"/>
    </source>
</evidence>
<name>A0A1R3T0U3_9BACT</name>
<keyword evidence="6 14" id="KW-0432">Leucine biosynthesis</keyword>
<keyword evidence="12 14" id="KW-0464">Manganese</keyword>
<comment type="cofactor">
    <cofactor evidence="14 15">
        <name>Mg(2+)</name>
        <dbReference type="ChEBI" id="CHEBI:18420"/>
    </cofactor>
    <cofactor evidence="14 15">
        <name>Mn(2+)</name>
        <dbReference type="ChEBI" id="CHEBI:29035"/>
    </cofactor>
    <text evidence="14 15">Binds 1 Mg(2+) or Mn(2+) ion per subunit.</text>
</comment>
<reference evidence="17 18" key="1">
    <citation type="submission" date="2016-08" db="EMBL/GenBank/DDBJ databases">
        <authorList>
            <person name="Seilhamer J.J."/>
        </authorList>
    </citation>
    <scope>NUCLEOTIDE SEQUENCE [LARGE SCALE GENOMIC DNA]</scope>
    <source>
        <strain evidence="17">M3/6</strain>
    </source>
</reference>
<dbReference type="STRING" id="1642647.PSM36_0866"/>
<feature type="binding site" evidence="14">
    <location>
        <position position="250"/>
    </location>
    <ligand>
        <name>Mg(2+)</name>
        <dbReference type="ChEBI" id="CHEBI:18420"/>
    </ligand>
</feature>
<feature type="binding site" evidence="14">
    <location>
        <position position="97"/>
    </location>
    <ligand>
        <name>substrate</name>
    </ligand>
</feature>
<dbReference type="HAMAP" id="MF_01033">
    <property type="entry name" value="LeuB_type1"/>
    <property type="match status" value="1"/>
</dbReference>
<dbReference type="InterPro" id="IPR024084">
    <property type="entry name" value="IsoPropMal-DH-like_dom"/>
</dbReference>
<dbReference type="NCBIfam" id="TIGR00169">
    <property type="entry name" value="leuB"/>
    <property type="match status" value="1"/>
</dbReference>
<dbReference type="SMART" id="SM01329">
    <property type="entry name" value="Iso_dh"/>
    <property type="match status" value="1"/>
</dbReference>
<dbReference type="PANTHER" id="PTHR42979:SF1">
    <property type="entry name" value="3-ISOPROPYLMALATE DEHYDROGENASE"/>
    <property type="match status" value="1"/>
</dbReference>
<dbReference type="GO" id="GO:0051287">
    <property type="term" value="F:NAD binding"/>
    <property type="evidence" value="ECO:0007669"/>
    <property type="project" value="InterPro"/>
</dbReference>
<dbReference type="Proteomes" id="UP000187464">
    <property type="component" value="Chromosome I"/>
</dbReference>
<evidence type="ECO:0000313" key="17">
    <source>
        <dbReference type="EMBL" id="SCD19692.1"/>
    </source>
</evidence>
<dbReference type="AlphaFoldDB" id="A0A1R3T0U3"/>
<keyword evidence="7 14" id="KW-0028">Amino-acid biosynthesis</keyword>
<proteinExistence type="inferred from homology"/>
<comment type="function">
    <text evidence="14 15">Catalyzes the oxidation of 3-carboxy-2-hydroxy-4-methylpentanoate (3-isopropylmalate) to 3-carboxy-4-methyl-2-oxopentanoate. The product decarboxylates to 4-methyl-2 oxopentanoate.</text>
</comment>
<comment type="cofactor">
    <cofactor evidence="2">
        <name>Mn(2+)</name>
        <dbReference type="ChEBI" id="CHEBI:29035"/>
    </cofactor>
</comment>
<feature type="binding site" evidence="14">
    <location>
        <position position="222"/>
    </location>
    <ligand>
        <name>Mg(2+)</name>
        <dbReference type="ChEBI" id="CHEBI:18420"/>
    </ligand>
</feature>
<feature type="site" description="Important for catalysis" evidence="14">
    <location>
        <position position="142"/>
    </location>
</feature>
<dbReference type="UniPathway" id="UPA00048">
    <property type="reaction ID" value="UER00072"/>
</dbReference>
<comment type="similarity">
    <text evidence="4 14">Belongs to the isocitrate and isopropylmalate dehydrogenases family. LeuB type 1 subfamily.</text>
</comment>
<keyword evidence="11 14" id="KW-0520">NAD</keyword>
<accession>A0A1R3T0U3</accession>
<keyword evidence="10 14" id="KW-0560">Oxidoreductase</keyword>
<dbReference type="EC" id="1.1.1.85" evidence="14"/>
<dbReference type="Gene3D" id="3.40.718.10">
    <property type="entry name" value="Isopropylmalate Dehydrogenase"/>
    <property type="match status" value="1"/>
</dbReference>
<organism evidence="17 18">
    <name type="scientific">Proteiniphilum saccharofermentans</name>
    <dbReference type="NCBI Taxonomy" id="1642647"/>
    <lineage>
        <taxon>Bacteria</taxon>
        <taxon>Pseudomonadati</taxon>
        <taxon>Bacteroidota</taxon>
        <taxon>Bacteroidia</taxon>
        <taxon>Bacteroidales</taxon>
        <taxon>Dysgonomonadaceae</taxon>
        <taxon>Proteiniphilum</taxon>
    </lineage>
</organism>
<evidence type="ECO:0000256" key="5">
    <source>
        <dbReference type="ARBA" id="ARBA00011738"/>
    </source>
</evidence>